<comment type="similarity">
    <text evidence="4">Belongs to the WD repeat PROPPIN family.</text>
</comment>
<dbReference type="Gene3D" id="2.130.10.10">
    <property type="entry name" value="YVTN repeat-like/Quinoprotein amine dehydrogenase"/>
    <property type="match status" value="1"/>
</dbReference>
<evidence type="ECO:0000256" key="1">
    <source>
        <dbReference type="ARBA" id="ARBA00022574"/>
    </source>
</evidence>
<dbReference type="InterPro" id="IPR001680">
    <property type="entry name" value="WD40_rpt"/>
</dbReference>
<dbReference type="STRING" id="10195.A0A3M7SDR0"/>
<dbReference type="AlphaFoldDB" id="A0A3M7SDR0"/>
<dbReference type="InterPro" id="IPR036322">
    <property type="entry name" value="WD40_repeat_dom_sf"/>
</dbReference>
<name>A0A3M7SDR0_BRAPC</name>
<dbReference type="Proteomes" id="UP000276133">
    <property type="component" value="Unassembled WGS sequence"/>
</dbReference>
<dbReference type="SMART" id="SM00320">
    <property type="entry name" value="WD40"/>
    <property type="match status" value="2"/>
</dbReference>
<reference evidence="5 6" key="1">
    <citation type="journal article" date="2018" name="Sci. Rep.">
        <title>Genomic signatures of local adaptation to the degree of environmental predictability in rotifers.</title>
        <authorList>
            <person name="Franch-Gras L."/>
            <person name="Hahn C."/>
            <person name="Garcia-Roger E.M."/>
            <person name="Carmona M.J."/>
            <person name="Serra M."/>
            <person name="Gomez A."/>
        </authorList>
    </citation>
    <scope>NUCLEOTIDE SEQUENCE [LARGE SCALE GENOMIC DNA]</scope>
    <source>
        <strain evidence="5">HYR1</strain>
    </source>
</reference>
<dbReference type="InterPro" id="IPR015943">
    <property type="entry name" value="WD40/YVTN_repeat-like_dom_sf"/>
</dbReference>
<dbReference type="GO" id="GO:0006914">
    <property type="term" value="P:autophagy"/>
    <property type="evidence" value="ECO:0007669"/>
    <property type="project" value="UniProtKB-KW"/>
</dbReference>
<evidence type="ECO:0000256" key="3">
    <source>
        <dbReference type="ARBA" id="ARBA00023006"/>
    </source>
</evidence>
<keyword evidence="6" id="KW-1185">Reference proteome</keyword>
<evidence type="ECO:0000313" key="6">
    <source>
        <dbReference type="Proteomes" id="UP000276133"/>
    </source>
</evidence>
<accession>A0A3M7SDR0</accession>
<dbReference type="SUPFAM" id="SSF50978">
    <property type="entry name" value="WD40 repeat-like"/>
    <property type="match status" value="1"/>
</dbReference>
<proteinExistence type="inferred from homology"/>
<organism evidence="5 6">
    <name type="scientific">Brachionus plicatilis</name>
    <name type="common">Marine rotifer</name>
    <name type="synonym">Brachionus muelleri</name>
    <dbReference type="NCBI Taxonomy" id="10195"/>
    <lineage>
        <taxon>Eukaryota</taxon>
        <taxon>Metazoa</taxon>
        <taxon>Spiralia</taxon>
        <taxon>Gnathifera</taxon>
        <taxon>Rotifera</taxon>
        <taxon>Eurotatoria</taxon>
        <taxon>Monogononta</taxon>
        <taxon>Pseudotrocha</taxon>
        <taxon>Ploima</taxon>
        <taxon>Brachionidae</taxon>
        <taxon>Brachionus</taxon>
    </lineage>
</organism>
<dbReference type="GO" id="GO:0005737">
    <property type="term" value="C:cytoplasm"/>
    <property type="evidence" value="ECO:0007669"/>
    <property type="project" value="UniProtKB-ARBA"/>
</dbReference>
<dbReference type="InterPro" id="IPR048720">
    <property type="entry name" value="PROPPIN"/>
</dbReference>
<evidence type="ECO:0000256" key="2">
    <source>
        <dbReference type="ARBA" id="ARBA00022737"/>
    </source>
</evidence>
<dbReference type="EMBL" id="REGN01001565">
    <property type="protein sequence ID" value="RNA33869.1"/>
    <property type="molecule type" value="Genomic_DNA"/>
</dbReference>
<keyword evidence="2" id="KW-0677">Repeat</keyword>
<dbReference type="PANTHER" id="PTHR11227">
    <property type="entry name" value="WD-REPEAT PROTEIN INTERACTING WITH PHOSPHOINOSIDES WIPI -RELATED"/>
    <property type="match status" value="1"/>
</dbReference>
<evidence type="ECO:0000256" key="4">
    <source>
        <dbReference type="ARBA" id="ARBA00025740"/>
    </source>
</evidence>
<keyword evidence="3" id="KW-0072">Autophagy</keyword>
<evidence type="ECO:0000313" key="5">
    <source>
        <dbReference type="EMBL" id="RNA33869.1"/>
    </source>
</evidence>
<sequence length="352" mass="39550">MSTSNEVLSLKFNQNFGCFICGMNDGIRIFNTEPLVEKLYLNKDTDKVGSVAIAEMLDRTNLIAVVSGGNFPIIAPNSVLIWDDHLKEFILEFTFKSKVFAVKMSSKKLIIVLHNKIHVFSFPDNCQKLFTFDTCDNPKGLCELSTLDEECQLLCFPSVKPGFIQVADISKTEESASKCLKIFQAHKHEIGCLALDHSSHRLATASVEGTLIRIFEINPKNEIKQLTELRRGMDPALLYSINFSKDGGYLCASSNRGTIHIYNLQDPQFNRQLKLANLGLNTSNLFDARYSMCTFQIPCELPCVCAFGENCNSVICICVNGSYYKYIFTNDGKTCNRDSYENFLDLCLGSEF</sequence>
<protein>
    <submittedName>
        <fullName evidence="5">WD repeat domain phosphoinositide-interacting 4-like</fullName>
    </submittedName>
</protein>
<gene>
    <name evidence="5" type="ORF">BpHYR1_017622</name>
</gene>
<dbReference type="OrthoDB" id="1667587at2759"/>
<dbReference type="Pfam" id="PF21032">
    <property type="entry name" value="PROPPIN"/>
    <property type="match status" value="1"/>
</dbReference>
<keyword evidence="1" id="KW-0853">WD repeat</keyword>
<comment type="caution">
    <text evidence="5">The sequence shown here is derived from an EMBL/GenBank/DDBJ whole genome shotgun (WGS) entry which is preliminary data.</text>
</comment>